<dbReference type="AlphaFoldDB" id="A0ABC8YYH5"/>
<keyword evidence="2 4" id="KW-0863">Zinc-finger</keyword>
<dbReference type="PANTHER" id="PTHR33680:SF7">
    <property type="entry name" value="OS02G0474200 PROTEIN"/>
    <property type="match status" value="1"/>
</dbReference>
<evidence type="ECO:0000256" key="1">
    <source>
        <dbReference type="ARBA" id="ARBA00022723"/>
    </source>
</evidence>
<reference evidence="7" key="1">
    <citation type="submission" date="2024-10" db="EMBL/GenBank/DDBJ databases">
        <authorList>
            <person name="Ryan C."/>
        </authorList>
    </citation>
    <scope>NUCLEOTIDE SEQUENCE [LARGE SCALE GENOMIC DNA]</scope>
</reference>
<keyword evidence="5" id="KW-0472">Membrane</keyword>
<dbReference type="EMBL" id="OZ075127">
    <property type="protein sequence ID" value="CAL4952116.1"/>
    <property type="molecule type" value="Genomic_DNA"/>
</dbReference>
<feature type="domain" description="GRF-type" evidence="6">
    <location>
        <begin position="23"/>
        <end position="68"/>
    </location>
</feature>
<evidence type="ECO:0000313" key="8">
    <source>
        <dbReference type="Proteomes" id="UP001497457"/>
    </source>
</evidence>
<proteinExistence type="predicted"/>
<keyword evidence="1" id="KW-0479">Metal-binding</keyword>
<keyword evidence="3" id="KW-0862">Zinc</keyword>
<evidence type="ECO:0000259" key="6">
    <source>
        <dbReference type="PROSITE" id="PS51999"/>
    </source>
</evidence>
<evidence type="ECO:0000256" key="3">
    <source>
        <dbReference type="ARBA" id="ARBA00022833"/>
    </source>
</evidence>
<keyword evidence="8" id="KW-1185">Reference proteome</keyword>
<dbReference type="GO" id="GO:0008270">
    <property type="term" value="F:zinc ion binding"/>
    <property type="evidence" value="ECO:0007669"/>
    <property type="project" value="UniProtKB-KW"/>
</dbReference>
<accession>A0ABC8YYH5</accession>
<evidence type="ECO:0000256" key="5">
    <source>
        <dbReference type="SAM" id="Phobius"/>
    </source>
</evidence>
<name>A0ABC8YYH5_9POAL</name>
<sequence>MVGGSSATGSNPVSADGLPLIMCTECGMRRVVRRTSQQTWSLGQIFYCCPRHKRDGSGCPFWFWKDEYISFLASTGRYVASAGANNGVESMHVAESSMDGTDSRMKGEIGFSGIVSVKSESELIAICKEVVRLLKALCFLCVCMLFLMFVSVCAHLFK</sequence>
<gene>
    <name evidence="7" type="ORF">URODEC1_LOCUS39329</name>
</gene>
<dbReference type="Proteomes" id="UP001497457">
    <property type="component" value="Chromosome 17b"/>
</dbReference>
<dbReference type="PROSITE" id="PS51999">
    <property type="entry name" value="ZF_GRF"/>
    <property type="match status" value="1"/>
</dbReference>
<keyword evidence="5" id="KW-0812">Transmembrane</keyword>
<keyword evidence="5" id="KW-1133">Transmembrane helix</keyword>
<evidence type="ECO:0000256" key="4">
    <source>
        <dbReference type="PROSITE-ProRule" id="PRU01343"/>
    </source>
</evidence>
<evidence type="ECO:0000256" key="2">
    <source>
        <dbReference type="ARBA" id="ARBA00022771"/>
    </source>
</evidence>
<dbReference type="InterPro" id="IPR010666">
    <property type="entry name" value="Znf_GRF"/>
</dbReference>
<protein>
    <recommendedName>
        <fullName evidence="6">GRF-type domain-containing protein</fullName>
    </recommendedName>
</protein>
<organism evidence="7 8">
    <name type="scientific">Urochloa decumbens</name>
    <dbReference type="NCBI Taxonomy" id="240449"/>
    <lineage>
        <taxon>Eukaryota</taxon>
        <taxon>Viridiplantae</taxon>
        <taxon>Streptophyta</taxon>
        <taxon>Embryophyta</taxon>
        <taxon>Tracheophyta</taxon>
        <taxon>Spermatophyta</taxon>
        <taxon>Magnoliopsida</taxon>
        <taxon>Liliopsida</taxon>
        <taxon>Poales</taxon>
        <taxon>Poaceae</taxon>
        <taxon>PACMAD clade</taxon>
        <taxon>Panicoideae</taxon>
        <taxon>Panicodae</taxon>
        <taxon>Paniceae</taxon>
        <taxon>Melinidinae</taxon>
        <taxon>Urochloa</taxon>
    </lineage>
</organism>
<evidence type="ECO:0000313" key="7">
    <source>
        <dbReference type="EMBL" id="CAL4952116.1"/>
    </source>
</evidence>
<feature type="transmembrane region" description="Helical" evidence="5">
    <location>
        <begin position="136"/>
        <end position="157"/>
    </location>
</feature>
<dbReference type="PANTHER" id="PTHR33680">
    <property type="entry name" value="OS07G0190500 PROTEIN"/>
    <property type="match status" value="1"/>
</dbReference>